<dbReference type="EMBL" id="PVNK01000114">
    <property type="protein sequence ID" value="PRQ02560.1"/>
    <property type="molecule type" value="Genomic_DNA"/>
</dbReference>
<keyword evidence="3" id="KW-1185">Reference proteome</keyword>
<evidence type="ECO:0000256" key="1">
    <source>
        <dbReference type="SAM" id="MobiDB-lite"/>
    </source>
</evidence>
<feature type="compositionally biased region" description="Acidic residues" evidence="1">
    <location>
        <begin position="49"/>
        <end position="79"/>
    </location>
</feature>
<comment type="caution">
    <text evidence="2">The sequence shown here is derived from an EMBL/GenBank/DDBJ whole genome shotgun (WGS) entry which is preliminary data.</text>
</comment>
<dbReference type="Proteomes" id="UP000237968">
    <property type="component" value="Unassembled WGS sequence"/>
</dbReference>
<reference evidence="2 3" key="1">
    <citation type="submission" date="2018-03" db="EMBL/GenBank/DDBJ databases">
        <title>Draft Genome Sequences of the Obligatory Marine Myxobacteria Enhygromyxa salina SWB005.</title>
        <authorList>
            <person name="Poehlein A."/>
            <person name="Moghaddam J.A."/>
            <person name="Harms H."/>
            <person name="Alanjari M."/>
            <person name="Koenig G.M."/>
            <person name="Daniel R."/>
            <person name="Schaeberle T.F."/>
        </authorList>
    </citation>
    <scope>NUCLEOTIDE SEQUENCE [LARGE SCALE GENOMIC DNA]</scope>
    <source>
        <strain evidence="2 3">SWB005</strain>
    </source>
</reference>
<evidence type="ECO:0000313" key="3">
    <source>
        <dbReference type="Proteomes" id="UP000237968"/>
    </source>
</evidence>
<feature type="compositionally biased region" description="Low complexity" evidence="1">
    <location>
        <begin position="29"/>
        <end position="46"/>
    </location>
</feature>
<evidence type="ECO:0000313" key="2">
    <source>
        <dbReference type="EMBL" id="PRQ02560.1"/>
    </source>
</evidence>
<sequence length="150" mass="14562">MRRGLFLSLVPALLLVVGCGDDEPNQFEATATDGSGTATDTGAPADLPAETEETGSADGETGETGETGDGDSGDGDGDPGETGTDTGAGVCGDGVVDIGEQCDGLDLNGFTCEDLGYATGQLGCDPVTCTYDAAACMTDMDGGGSGGTTG</sequence>
<dbReference type="AlphaFoldDB" id="A0A2S9YBT0"/>
<dbReference type="PROSITE" id="PS51257">
    <property type="entry name" value="PROKAR_LIPOPROTEIN"/>
    <property type="match status" value="1"/>
</dbReference>
<name>A0A2S9YBT0_9BACT</name>
<proteinExistence type="predicted"/>
<protein>
    <submittedName>
        <fullName evidence="2">Uncharacterized protein</fullName>
    </submittedName>
</protein>
<feature type="region of interest" description="Disordered" evidence="1">
    <location>
        <begin position="26"/>
        <end position="90"/>
    </location>
</feature>
<gene>
    <name evidence="2" type="ORF">ENSA5_22050</name>
</gene>
<organism evidence="2 3">
    <name type="scientific">Enhygromyxa salina</name>
    <dbReference type="NCBI Taxonomy" id="215803"/>
    <lineage>
        <taxon>Bacteria</taxon>
        <taxon>Pseudomonadati</taxon>
        <taxon>Myxococcota</taxon>
        <taxon>Polyangia</taxon>
        <taxon>Nannocystales</taxon>
        <taxon>Nannocystaceae</taxon>
        <taxon>Enhygromyxa</taxon>
    </lineage>
</organism>
<accession>A0A2S9YBT0</accession>